<reference evidence="2" key="1">
    <citation type="submission" date="2016-10" db="EMBL/GenBank/DDBJ databases">
        <authorList>
            <person name="Varghese N."/>
            <person name="Submissions S."/>
        </authorList>
    </citation>
    <scope>NUCLEOTIDE SEQUENCE [LARGE SCALE GENOMIC DNA]</scope>
    <source>
        <strain evidence="2">JCM 14963</strain>
    </source>
</reference>
<name>A0A1H1WWM6_9GAMM</name>
<dbReference type="RefSeq" id="WP_092287972.1">
    <property type="nucleotide sequence ID" value="NZ_LT629763.1"/>
</dbReference>
<dbReference type="EMBL" id="LT629763">
    <property type="protein sequence ID" value="SDT01412.1"/>
    <property type="molecule type" value="Genomic_DNA"/>
</dbReference>
<gene>
    <name evidence="1" type="ORF">SAMN05216271_3355</name>
</gene>
<accession>A0A1H1WWM6</accession>
<dbReference type="STRING" id="472181.SAMN05216271_3355"/>
<protein>
    <submittedName>
        <fullName evidence="1">Uncharacterized protein</fullName>
    </submittedName>
</protein>
<organism evidence="1 2">
    <name type="scientific">Halopseudomonas sabulinigri</name>
    <dbReference type="NCBI Taxonomy" id="472181"/>
    <lineage>
        <taxon>Bacteria</taxon>
        <taxon>Pseudomonadati</taxon>
        <taxon>Pseudomonadota</taxon>
        <taxon>Gammaproteobacteria</taxon>
        <taxon>Pseudomonadales</taxon>
        <taxon>Pseudomonadaceae</taxon>
        <taxon>Halopseudomonas</taxon>
    </lineage>
</organism>
<evidence type="ECO:0000313" key="1">
    <source>
        <dbReference type="EMBL" id="SDT01412.1"/>
    </source>
</evidence>
<dbReference type="Proteomes" id="UP000243413">
    <property type="component" value="Chromosome I"/>
</dbReference>
<proteinExistence type="predicted"/>
<evidence type="ECO:0000313" key="2">
    <source>
        <dbReference type="Proteomes" id="UP000243413"/>
    </source>
</evidence>
<dbReference type="OrthoDB" id="6919369at2"/>
<sequence length="82" mass="9162">MTQPISELLLQRILAYWAWSGVTIDAAAQQRALVIVTQALQEPAEERLSFCLRTLQAAMPPSPELANAYPPLRRGSMRYGAY</sequence>
<dbReference type="AlphaFoldDB" id="A0A1H1WWM6"/>